<dbReference type="PANTHER" id="PTHR40619:SF3">
    <property type="entry name" value="FUNGAL STAND N-TERMINAL GOODBYE DOMAIN-CONTAINING PROTEIN"/>
    <property type="match status" value="1"/>
</dbReference>
<dbReference type="AlphaFoldDB" id="A0AA40C6Y7"/>
<dbReference type="PANTHER" id="PTHR40619">
    <property type="entry name" value="FUNGAL STAND N-TERMINAL GOODBYE DOMAIN-CONTAINING PROTEIN"/>
    <property type="match status" value="1"/>
</dbReference>
<dbReference type="EMBL" id="JAULSU010000002">
    <property type="protein sequence ID" value="KAK0627846.1"/>
    <property type="molecule type" value="Genomic_DNA"/>
</dbReference>
<name>A0AA40C6Y7_9PEZI</name>
<comment type="caution">
    <text evidence="1">The sequence shown here is derived from an EMBL/GenBank/DDBJ whole genome shotgun (WGS) entry which is preliminary data.</text>
</comment>
<reference evidence="1" key="1">
    <citation type="submission" date="2023-06" db="EMBL/GenBank/DDBJ databases">
        <title>Genome-scale phylogeny and comparative genomics of the fungal order Sordariales.</title>
        <authorList>
            <consortium name="Lawrence Berkeley National Laboratory"/>
            <person name="Hensen N."/>
            <person name="Bonometti L."/>
            <person name="Westerberg I."/>
            <person name="Brannstrom I.O."/>
            <person name="Guillou S."/>
            <person name="Cros-Aarteil S."/>
            <person name="Calhoun S."/>
            <person name="Haridas S."/>
            <person name="Kuo A."/>
            <person name="Mondo S."/>
            <person name="Pangilinan J."/>
            <person name="Riley R."/>
            <person name="Labutti K."/>
            <person name="Andreopoulos B."/>
            <person name="Lipzen A."/>
            <person name="Chen C."/>
            <person name="Yanf M."/>
            <person name="Daum C."/>
            <person name="Ng V."/>
            <person name="Clum A."/>
            <person name="Steindorff A."/>
            <person name="Ohm R."/>
            <person name="Martin F."/>
            <person name="Silar P."/>
            <person name="Natvig D."/>
            <person name="Lalanne C."/>
            <person name="Gautier V."/>
            <person name="Ament-Velasquez S.L."/>
            <person name="Kruys A."/>
            <person name="Hutchinson M.I."/>
            <person name="Powell A.J."/>
            <person name="Barry K."/>
            <person name="Miller A.N."/>
            <person name="Grigoriev I.V."/>
            <person name="Debuchy R."/>
            <person name="Gladieux P."/>
            <person name="Thoren M.H."/>
            <person name="Johannesson H."/>
        </authorList>
    </citation>
    <scope>NUCLEOTIDE SEQUENCE</scope>
    <source>
        <strain evidence="1">CBS 606.72</strain>
    </source>
</reference>
<proteinExistence type="predicted"/>
<organism evidence="1 2">
    <name type="scientific">Immersiella caudata</name>
    <dbReference type="NCBI Taxonomy" id="314043"/>
    <lineage>
        <taxon>Eukaryota</taxon>
        <taxon>Fungi</taxon>
        <taxon>Dikarya</taxon>
        <taxon>Ascomycota</taxon>
        <taxon>Pezizomycotina</taxon>
        <taxon>Sordariomycetes</taxon>
        <taxon>Sordariomycetidae</taxon>
        <taxon>Sordariales</taxon>
        <taxon>Lasiosphaeriaceae</taxon>
        <taxon>Immersiella</taxon>
    </lineage>
</organism>
<dbReference type="Proteomes" id="UP001175000">
    <property type="component" value="Unassembled WGS sequence"/>
</dbReference>
<evidence type="ECO:0000313" key="2">
    <source>
        <dbReference type="Proteomes" id="UP001175000"/>
    </source>
</evidence>
<protein>
    <submittedName>
        <fullName evidence="1">Uncharacterized protein</fullName>
    </submittedName>
</protein>
<keyword evidence="2" id="KW-1185">Reference proteome</keyword>
<evidence type="ECO:0000313" key="1">
    <source>
        <dbReference type="EMBL" id="KAK0627846.1"/>
    </source>
</evidence>
<accession>A0AA40C6Y7</accession>
<sequence length="678" mass="75784">MVAMWKGAEKQWTMIRGLVAVFARSASFASFRSKNGRKGEAGIPKIGWCWMNLARTLRAVQSIDTDLDHGYCCWQDVVDAIEAAKARDQAKADKSFIRARLRKSGAELGVLESLTNMIPDQDGLSILRGGMMTVLNMVRIRLEIRETILGTFEDIPEIFIKAAQAWMRFPSDPDLLDSVKRLYETLLVQVEVLIRTLTRSHPRGGRVSQLLRHLPGKEAEVVRDCRDQISRAVSSVAQCSTAALERTVGATSRKVDESLIQGHTMMAAITEVGTDVKSIDSKFNDAAQKLLESNHKTYAALEQVSTAFSDLKLQIALEQARQQQSQITFFGNQIGSPWQQAPLMPPRLLMPVEPSGRGTPAARSRGPSPQVLFVPFLPPPLPQRSVDGILNSLHIPEGAGDEVLDKVEFKARQLQPYAIARGEYLMEMVRFWDWLRTASSASDLILVEGHCSDITVESVSPLTAISASLVRILRERPPVITLHHFCGQHIGYRDTLRGPGGLIRHLVHQLLFHVFHRPPRDDQVSQSVSDLIHKELPPDMGLEEHNINNLCRLTERLILHLDSSRPIFCIIDSICVLETALDGWRNDTRLVIEALLRLVDNTTRPGPGLKVLLTCTERSIDLAEWVITSDRHLSLIAARSLSRSPQPLLSQHTVEELLMLDDEKAGEDKEVDMRLFKG</sequence>
<gene>
    <name evidence="1" type="ORF">B0T14DRAFT_580133</name>
</gene>